<dbReference type="GO" id="GO:0003676">
    <property type="term" value="F:nucleic acid binding"/>
    <property type="evidence" value="ECO:0007669"/>
    <property type="project" value="InterPro"/>
</dbReference>
<sequence length="603" mass="63761">MALPAASFDDRDRCFLGVEKSATGRAWRDRLDDRGLARATTITQRLGTPELLARVLAGRNVEVDEVEAYLDPTVKNLMPDPSVLTAMDAAAARLADAVQRGEKVAIFGDYDVDGATSSALLARYLRQCGLDPIVHIPDRIFEGYGPNADAIRSFAERGATLLVTVDCGTTSHVVLTEAAALGLQSIVLDHHLADEVLPPAVAVVNANRADDISGLGYLAACGIVFMTLVALTRELRRRGYFDARKAPDLLSMLDLVALGTVADVVPLKGLNRAFVAKGLIAMRRREQVGLTALMDAARLNGPPEAFHLGFLLGPRINAGGRIGRADLGVRLMLEDDATEAARIAVELDRLNHERRTIEVAAVEQAEAEALAALGLEEKGAVVVTAQAGWHPGVVGLVAARLKERFGRPAFAISLEPGGTGTGSGRSIAGVDLGRAVREAVHQGLLVKGGGHAMAAGITVRKDGLGPFRAFMEETLSAAVEAARRETALFVDGAVSAGGVNPDLCAMLATAGPYGAGNPEPVLALPSHTLAYVDKVGENHIRARFKSGDGQFVNAICFRCVGTPLGNALLDNRGRAMHVAGYLSVDRWQGVERVQMRIVDVALA</sequence>
<dbReference type="InterPro" id="IPR001667">
    <property type="entry name" value="DDH_dom"/>
</dbReference>
<feature type="domain" description="DHHA1" evidence="7">
    <location>
        <begin position="381"/>
        <end position="476"/>
    </location>
</feature>
<dbReference type="SUPFAM" id="SSF64182">
    <property type="entry name" value="DHH phosphoesterases"/>
    <property type="match status" value="1"/>
</dbReference>
<dbReference type="GO" id="GO:0008409">
    <property type="term" value="F:5'-3' exonuclease activity"/>
    <property type="evidence" value="ECO:0007669"/>
    <property type="project" value="InterPro"/>
</dbReference>
<dbReference type="InterPro" id="IPR041122">
    <property type="entry name" value="RecJ_OB"/>
</dbReference>
<dbReference type="Gene3D" id="3.10.310.30">
    <property type="match status" value="1"/>
</dbReference>
<dbReference type="PANTHER" id="PTHR30255:SF2">
    <property type="entry name" value="SINGLE-STRANDED-DNA-SPECIFIC EXONUCLEASE RECJ"/>
    <property type="match status" value="1"/>
</dbReference>
<dbReference type="RefSeq" id="WP_115517623.1">
    <property type="nucleotide sequence ID" value="NZ_QRGO01000001.1"/>
</dbReference>
<dbReference type="GO" id="GO:0006281">
    <property type="term" value="P:DNA repair"/>
    <property type="evidence" value="ECO:0007669"/>
    <property type="project" value="InterPro"/>
</dbReference>
<organism evidence="9 10">
    <name type="scientific">Undibacter mobilis</name>
    <dbReference type="NCBI Taxonomy" id="2292256"/>
    <lineage>
        <taxon>Bacteria</taxon>
        <taxon>Pseudomonadati</taxon>
        <taxon>Pseudomonadota</taxon>
        <taxon>Alphaproteobacteria</taxon>
        <taxon>Hyphomicrobiales</taxon>
        <taxon>Nitrobacteraceae</taxon>
        <taxon>Undibacter</taxon>
    </lineage>
</organism>
<dbReference type="Pfam" id="PF01368">
    <property type="entry name" value="DHH"/>
    <property type="match status" value="1"/>
</dbReference>
<keyword evidence="3" id="KW-0540">Nuclease</keyword>
<dbReference type="InterPro" id="IPR038763">
    <property type="entry name" value="DHH_sf"/>
</dbReference>
<evidence type="ECO:0000259" key="7">
    <source>
        <dbReference type="Pfam" id="PF02272"/>
    </source>
</evidence>
<dbReference type="EMBL" id="QRGO01000001">
    <property type="protein sequence ID" value="RDV05598.1"/>
    <property type="molecule type" value="Genomic_DNA"/>
</dbReference>
<evidence type="ECO:0000256" key="5">
    <source>
        <dbReference type="ARBA" id="ARBA00022839"/>
    </source>
</evidence>
<evidence type="ECO:0000256" key="4">
    <source>
        <dbReference type="ARBA" id="ARBA00022801"/>
    </source>
</evidence>
<proteinExistence type="inferred from homology"/>
<dbReference type="InterPro" id="IPR004610">
    <property type="entry name" value="RecJ"/>
</dbReference>
<evidence type="ECO:0000259" key="8">
    <source>
        <dbReference type="Pfam" id="PF17768"/>
    </source>
</evidence>
<evidence type="ECO:0000259" key="6">
    <source>
        <dbReference type="Pfam" id="PF01368"/>
    </source>
</evidence>
<keyword evidence="4" id="KW-0378">Hydrolase</keyword>
<evidence type="ECO:0000313" key="10">
    <source>
        <dbReference type="Proteomes" id="UP000263993"/>
    </source>
</evidence>
<dbReference type="Proteomes" id="UP000263993">
    <property type="component" value="Unassembled WGS sequence"/>
</dbReference>
<protein>
    <recommendedName>
        <fullName evidence="2">Single-stranded-DNA-specific exonuclease RecJ</fullName>
    </recommendedName>
</protein>
<feature type="domain" description="RecJ OB" evidence="8">
    <location>
        <begin position="490"/>
        <end position="599"/>
    </location>
</feature>
<dbReference type="GO" id="GO:0006310">
    <property type="term" value="P:DNA recombination"/>
    <property type="evidence" value="ECO:0007669"/>
    <property type="project" value="InterPro"/>
</dbReference>
<evidence type="ECO:0000313" key="9">
    <source>
        <dbReference type="EMBL" id="RDV05598.1"/>
    </source>
</evidence>
<keyword evidence="10" id="KW-1185">Reference proteome</keyword>
<dbReference type="AlphaFoldDB" id="A0A371BDH5"/>
<feature type="domain" description="DDH" evidence="6">
    <location>
        <begin position="103"/>
        <end position="260"/>
    </location>
</feature>
<dbReference type="InterPro" id="IPR051673">
    <property type="entry name" value="SSDNA_exonuclease_RecJ"/>
</dbReference>
<dbReference type="PANTHER" id="PTHR30255">
    <property type="entry name" value="SINGLE-STRANDED-DNA-SPECIFIC EXONUCLEASE RECJ"/>
    <property type="match status" value="1"/>
</dbReference>
<dbReference type="NCBIfam" id="TIGR00644">
    <property type="entry name" value="recJ"/>
    <property type="match status" value="1"/>
</dbReference>
<dbReference type="OrthoDB" id="9809852at2"/>
<comment type="caution">
    <text evidence="9">The sequence shown here is derived from an EMBL/GenBank/DDBJ whole genome shotgun (WGS) entry which is preliminary data.</text>
</comment>
<keyword evidence="5 9" id="KW-0269">Exonuclease</keyword>
<dbReference type="Pfam" id="PF02272">
    <property type="entry name" value="DHHA1"/>
    <property type="match status" value="1"/>
</dbReference>
<dbReference type="Gene3D" id="3.90.1640.30">
    <property type="match status" value="1"/>
</dbReference>
<name>A0A371BDH5_9BRAD</name>
<dbReference type="Pfam" id="PF17768">
    <property type="entry name" value="RecJ_OB"/>
    <property type="match status" value="1"/>
</dbReference>
<dbReference type="InterPro" id="IPR003156">
    <property type="entry name" value="DHHA1_dom"/>
</dbReference>
<evidence type="ECO:0000256" key="2">
    <source>
        <dbReference type="ARBA" id="ARBA00019841"/>
    </source>
</evidence>
<evidence type="ECO:0000256" key="3">
    <source>
        <dbReference type="ARBA" id="ARBA00022722"/>
    </source>
</evidence>
<gene>
    <name evidence="9" type="primary">recJ</name>
    <name evidence="9" type="ORF">DXH78_14065</name>
</gene>
<reference evidence="10" key="1">
    <citation type="submission" date="2018-08" db="EMBL/GenBank/DDBJ databases">
        <authorList>
            <person name="Kim S.-J."/>
            <person name="Jung G.-Y."/>
        </authorList>
    </citation>
    <scope>NUCLEOTIDE SEQUENCE [LARGE SCALE GENOMIC DNA]</scope>
    <source>
        <strain evidence="10">GY_H</strain>
    </source>
</reference>
<accession>A0A371BDH5</accession>
<evidence type="ECO:0000256" key="1">
    <source>
        <dbReference type="ARBA" id="ARBA00005915"/>
    </source>
</evidence>
<comment type="similarity">
    <text evidence="1">Belongs to the RecJ family.</text>
</comment>